<evidence type="ECO:0000313" key="2">
    <source>
        <dbReference type="EMBL" id="MCA9755758.1"/>
    </source>
</evidence>
<feature type="chain" id="PRO_5037154195" description="T9SS type A sorting domain-containing protein" evidence="1">
    <location>
        <begin position="27"/>
        <end position="1024"/>
    </location>
</feature>
<dbReference type="Gene3D" id="2.60.40.4070">
    <property type="match status" value="1"/>
</dbReference>
<organism evidence="2 3">
    <name type="scientific">Eiseniibacteriota bacterium</name>
    <dbReference type="NCBI Taxonomy" id="2212470"/>
    <lineage>
        <taxon>Bacteria</taxon>
        <taxon>Candidatus Eiseniibacteriota</taxon>
    </lineage>
</organism>
<evidence type="ECO:0000256" key="1">
    <source>
        <dbReference type="SAM" id="SignalP"/>
    </source>
</evidence>
<dbReference type="Gene3D" id="2.60.40.10">
    <property type="entry name" value="Immunoglobulins"/>
    <property type="match status" value="1"/>
</dbReference>
<name>A0A956NB85_UNCEI</name>
<keyword evidence="1" id="KW-0732">Signal</keyword>
<dbReference type="InterPro" id="IPR013783">
    <property type="entry name" value="Ig-like_fold"/>
</dbReference>
<dbReference type="EMBL" id="JAGQHS010000031">
    <property type="protein sequence ID" value="MCA9755758.1"/>
    <property type="molecule type" value="Genomic_DNA"/>
</dbReference>
<accession>A0A956NB85</accession>
<comment type="caution">
    <text evidence="2">The sequence shown here is derived from an EMBL/GenBank/DDBJ whole genome shotgun (WGS) entry which is preliminary data.</text>
</comment>
<dbReference type="Proteomes" id="UP000739538">
    <property type="component" value="Unassembled WGS sequence"/>
</dbReference>
<feature type="signal peptide" evidence="1">
    <location>
        <begin position="1"/>
        <end position="26"/>
    </location>
</feature>
<protein>
    <recommendedName>
        <fullName evidence="4">T9SS type A sorting domain-containing protein</fullName>
    </recommendedName>
</protein>
<reference evidence="2" key="1">
    <citation type="submission" date="2020-04" db="EMBL/GenBank/DDBJ databases">
        <authorList>
            <person name="Zhang T."/>
        </authorList>
    </citation>
    <scope>NUCLEOTIDE SEQUENCE</scope>
    <source>
        <strain evidence="2">HKST-UBA02</strain>
    </source>
</reference>
<reference evidence="2" key="2">
    <citation type="journal article" date="2021" name="Microbiome">
        <title>Successional dynamics and alternative stable states in a saline activated sludge microbial community over 9 years.</title>
        <authorList>
            <person name="Wang Y."/>
            <person name="Ye J."/>
            <person name="Ju F."/>
            <person name="Liu L."/>
            <person name="Boyd J.A."/>
            <person name="Deng Y."/>
            <person name="Parks D.H."/>
            <person name="Jiang X."/>
            <person name="Yin X."/>
            <person name="Woodcroft B.J."/>
            <person name="Tyson G.W."/>
            <person name="Hugenholtz P."/>
            <person name="Polz M.F."/>
            <person name="Zhang T."/>
        </authorList>
    </citation>
    <scope>NUCLEOTIDE SEQUENCE</scope>
    <source>
        <strain evidence="2">HKST-UBA02</strain>
    </source>
</reference>
<evidence type="ECO:0000313" key="3">
    <source>
        <dbReference type="Proteomes" id="UP000739538"/>
    </source>
</evidence>
<proteinExistence type="predicted"/>
<gene>
    <name evidence="2" type="ORF">KDA27_08155</name>
</gene>
<evidence type="ECO:0008006" key="4">
    <source>
        <dbReference type="Google" id="ProtNLM"/>
    </source>
</evidence>
<dbReference type="AlphaFoldDB" id="A0A956NB85"/>
<sequence length="1024" mass="111718">MKQRLAKLIGGGLVPLFGLAATSVLAAPPELGGPLPQDVDRTTRFDGNRIDMSLTNHGSFAYDIPNGDPGLIFPKGGQNTALFAAGLWVGAKVDGQIRVAVNEYSFECTPGKLNADGTWDTNYDTNERWRTYKIGEGDDATNNTDYADWPVEDGAPVDSVGNPMLFGNQTLWSVYHDADPEGHQNDAGNTDPLGMEVQQTTFGYGFGLLQNVVFLKFLFINKSNDTWEDTYVSVWSDPDLGGAADDFVGCDTTLSLGYCYNATNNDNQYGSAPPAIGFDFFQGPIVASEGDTAYVSGRAIPGFKNLPMTSFNKYINGTDPSSALNTYNYQSGLTREGDPVVNPITGEVTKFVHPDDPTASSQVGLWLDTDPADRRMMLSSGPFNMAPGDTQEVVTAIIVGQGADRLTSITALRFVDSFAQAAFDFNFDLPTPPSPPVVEVGQLDNEITLNWGNESQVEYDEPGYGFEGYNVYQYSGADGSNPTRVATYDVVNGVALIFDDTFDPNQGVVINSPVARGSDSGIQHYARISQDNILGKALRNGKEYYFGVTAYSYGPDAVGGLRMLESSATIHTVVPQKPTAGTDYADGDSGVTLESVANREGLDANVEPIVVDPSETTGDTYRVDFYEIPRVDFEHDPPETTMVSVWSLTDVTTNTVLLSDQENQSGDENYLVKHGILWKVTGALPGWKRNAKGNPMIDEIQYGDTTIEPDANGGPGNDVWHSYGSTAEFIFSAGGGDGGEGRFTRDGGDLGNLDSRDIYMIWDYADDNYGMWVFDGNELGVIPFKLIQRDPLTGEETRLLPFFFSGGGTPGVYDISADTPDGWQGWPATDWCYAYTGDWDAFAADAADGTIDDPDSHGETELFSRLVVASAEDTPVLPIEGSVYKFSTTKPQLPGDYFTIDTKGVVFDQAKLENDLDKIKVVPNPYRNQSTYELNQFNRRIKFTNLPPECTIRIFTLAGDLVKTLEKTDHSTSIMEWNLQTERSIPVASGIYLYHIEARNDGRAMGSTTGKIAIFMEKERLNFF</sequence>